<dbReference type="InterPro" id="IPR006675">
    <property type="entry name" value="HDIG_dom"/>
</dbReference>
<dbReference type="InterPro" id="IPR051094">
    <property type="entry name" value="Diverse_Catalytic_Enzymes"/>
</dbReference>
<keyword evidence="5" id="KW-0408">Iron</keyword>
<evidence type="ECO:0000313" key="8">
    <source>
        <dbReference type="EMBL" id="USG67259.1"/>
    </source>
</evidence>
<evidence type="ECO:0000256" key="1">
    <source>
        <dbReference type="ARBA" id="ARBA00012506"/>
    </source>
</evidence>
<protein>
    <recommendedName>
        <fullName evidence="1">bis(5'-nucleosyl)-tetraphosphatase (symmetrical)</fullName>
        <ecNumber evidence="1">3.6.1.41</ecNumber>
    </recommendedName>
</protein>
<dbReference type="CDD" id="cd00077">
    <property type="entry name" value="HDc"/>
    <property type="match status" value="1"/>
</dbReference>
<keyword evidence="3" id="KW-0547">Nucleotide-binding</keyword>
<dbReference type="GO" id="GO:0008803">
    <property type="term" value="F:bis(5'-nucleosyl)-tetraphosphatase (symmetrical) activity"/>
    <property type="evidence" value="ECO:0007669"/>
    <property type="project" value="UniProtKB-EC"/>
</dbReference>
<reference evidence="8" key="1">
    <citation type="submission" date="2022-06" db="EMBL/GenBank/DDBJ databases">
        <title>Genome sequencing of Brevibacillus sp. BB3-R1.</title>
        <authorList>
            <person name="Heo J."/>
            <person name="Lee D."/>
            <person name="Won M."/>
            <person name="Han B.-H."/>
            <person name="Hong S.-B."/>
            <person name="Kwon S.-W."/>
        </authorList>
    </citation>
    <scope>NUCLEOTIDE SEQUENCE</scope>
    <source>
        <strain evidence="8">BB3-R1</strain>
    </source>
</reference>
<evidence type="ECO:0000256" key="2">
    <source>
        <dbReference type="ARBA" id="ARBA00022723"/>
    </source>
</evidence>
<sequence>MNQVFYRWTRDFSISGDIRRDALNLLRIHNMEHTAEHTERVAKEAVRIAEQFRVDPDAAKIAALLHDISGIIPNSERLSAAKLCGLAPYPEEEIFPMIIHQRLSAVMARELFGITDPGILGAIGCHTTLRAQATDLDLVMFVADKIEWDQRGTPPYLADLQAALSSSLGDAAFVYLDYLWSQREKLRVVHPWLLEAYKERSRA</sequence>
<gene>
    <name evidence="8" type="primary">yqeK</name>
    <name evidence="8" type="ORF">NDK47_08295</name>
</gene>
<organism evidence="8 9">
    <name type="scientific">Brevibacillus ruminantium</name>
    <dbReference type="NCBI Taxonomy" id="2950604"/>
    <lineage>
        <taxon>Bacteria</taxon>
        <taxon>Bacillati</taxon>
        <taxon>Bacillota</taxon>
        <taxon>Bacilli</taxon>
        <taxon>Bacillales</taxon>
        <taxon>Paenibacillaceae</taxon>
        <taxon>Brevibacillus</taxon>
    </lineage>
</organism>
<dbReference type="PANTHER" id="PTHR35795:SF1">
    <property type="entry name" value="BIS(5'-NUCLEOSYL)-TETRAPHOSPHATASE, SYMMETRICAL"/>
    <property type="match status" value="1"/>
</dbReference>
<dbReference type="InterPro" id="IPR003607">
    <property type="entry name" value="HD/PDEase_dom"/>
</dbReference>
<dbReference type="SUPFAM" id="SSF109604">
    <property type="entry name" value="HD-domain/PDEase-like"/>
    <property type="match status" value="1"/>
</dbReference>
<dbReference type="PANTHER" id="PTHR35795">
    <property type="entry name" value="SLR1885 PROTEIN"/>
    <property type="match status" value="1"/>
</dbReference>
<dbReference type="NCBIfam" id="TIGR00488">
    <property type="entry name" value="bis(5'-nucleosyl)-tetraphosphatase (symmetrical) YqeK"/>
    <property type="match status" value="1"/>
</dbReference>
<dbReference type="EMBL" id="CP098755">
    <property type="protein sequence ID" value="USG67259.1"/>
    <property type="molecule type" value="Genomic_DNA"/>
</dbReference>
<evidence type="ECO:0000256" key="3">
    <source>
        <dbReference type="ARBA" id="ARBA00022741"/>
    </source>
</evidence>
<keyword evidence="2" id="KW-0479">Metal-binding</keyword>
<comment type="catalytic activity">
    <reaction evidence="6">
        <text>P(1),P(4)-bis(5'-adenosyl) tetraphosphate + H2O = 2 ADP + 2 H(+)</text>
        <dbReference type="Rhea" id="RHEA:24252"/>
        <dbReference type="ChEBI" id="CHEBI:15377"/>
        <dbReference type="ChEBI" id="CHEBI:15378"/>
        <dbReference type="ChEBI" id="CHEBI:58141"/>
        <dbReference type="ChEBI" id="CHEBI:456216"/>
        <dbReference type="EC" id="3.6.1.41"/>
    </reaction>
</comment>
<dbReference type="RefSeq" id="WP_251874361.1">
    <property type="nucleotide sequence ID" value="NZ_CP098755.1"/>
</dbReference>
<feature type="domain" description="HD" evidence="7">
    <location>
        <begin position="34"/>
        <end position="148"/>
    </location>
</feature>
<evidence type="ECO:0000256" key="4">
    <source>
        <dbReference type="ARBA" id="ARBA00022801"/>
    </source>
</evidence>
<dbReference type="Proteomes" id="UP001056500">
    <property type="component" value="Chromosome"/>
</dbReference>
<evidence type="ECO:0000259" key="7">
    <source>
        <dbReference type="Pfam" id="PF01966"/>
    </source>
</evidence>
<dbReference type="InterPro" id="IPR006674">
    <property type="entry name" value="HD_domain"/>
</dbReference>
<dbReference type="Gene3D" id="1.10.3210.10">
    <property type="entry name" value="Hypothetical protein af1432"/>
    <property type="match status" value="1"/>
</dbReference>
<name>A0ABY4WKQ8_9BACL</name>
<dbReference type="NCBIfam" id="TIGR00277">
    <property type="entry name" value="HDIG"/>
    <property type="match status" value="1"/>
</dbReference>
<dbReference type="Pfam" id="PF01966">
    <property type="entry name" value="HD"/>
    <property type="match status" value="1"/>
</dbReference>
<evidence type="ECO:0000313" key="9">
    <source>
        <dbReference type="Proteomes" id="UP001056500"/>
    </source>
</evidence>
<keyword evidence="9" id="KW-1185">Reference proteome</keyword>
<keyword evidence="4 8" id="KW-0378">Hydrolase</keyword>
<dbReference type="InterPro" id="IPR005249">
    <property type="entry name" value="YqeK"/>
</dbReference>
<evidence type="ECO:0000256" key="6">
    <source>
        <dbReference type="ARBA" id="ARBA00049417"/>
    </source>
</evidence>
<dbReference type="EC" id="3.6.1.41" evidence="1"/>
<accession>A0ABY4WKQ8</accession>
<proteinExistence type="predicted"/>
<evidence type="ECO:0000256" key="5">
    <source>
        <dbReference type="ARBA" id="ARBA00023004"/>
    </source>
</evidence>